<accession>A0A1I3XPS4</accession>
<evidence type="ECO:0000313" key="1">
    <source>
        <dbReference type="EMBL" id="SFK21508.1"/>
    </source>
</evidence>
<dbReference type="SUPFAM" id="SSF54913">
    <property type="entry name" value="GlnB-like"/>
    <property type="match status" value="1"/>
</dbReference>
<dbReference type="Gene3D" id="3.30.70.120">
    <property type="match status" value="1"/>
</dbReference>
<reference evidence="2" key="1">
    <citation type="submission" date="2016-10" db="EMBL/GenBank/DDBJ databases">
        <authorList>
            <person name="Varghese N."/>
            <person name="Submissions S."/>
        </authorList>
    </citation>
    <scope>NUCLEOTIDE SEQUENCE [LARGE SCALE GENOMIC DNA]</scope>
    <source>
        <strain evidence="2">Nm69</strain>
    </source>
</reference>
<keyword evidence="2" id="KW-1185">Reference proteome</keyword>
<dbReference type="Proteomes" id="UP000199533">
    <property type="component" value="Unassembled WGS sequence"/>
</dbReference>
<dbReference type="GO" id="GO:0006808">
    <property type="term" value="P:regulation of nitrogen utilization"/>
    <property type="evidence" value="ECO:0007669"/>
    <property type="project" value="InterPro"/>
</dbReference>
<dbReference type="InterPro" id="IPR015867">
    <property type="entry name" value="N-reg_PII/ATP_PRibTrfase_C"/>
</dbReference>
<sequence length="105" mass="11437">MNNTVEIKRFEIVIRKDKLSKIVSLLSKTEVRGYTVIKQAGGLGSSGTVDPGDVILNEENVIVILACQEEKAQKLLTEIQPIMKDLGGMCLISDCLWLGSPTGSF</sequence>
<dbReference type="STRING" id="52441.SAMN05216302_100223"/>
<gene>
    <name evidence="1" type="ORF">SAMN05216302_100223</name>
</gene>
<dbReference type="Pfam" id="PF00543">
    <property type="entry name" value="P-II"/>
    <property type="match status" value="1"/>
</dbReference>
<dbReference type="RefSeq" id="WP_090696717.1">
    <property type="nucleotide sequence ID" value="NZ_FOSP01000002.1"/>
</dbReference>
<protein>
    <submittedName>
        <fullName evidence="1">Nitrogen regulatory protein P-II family</fullName>
    </submittedName>
</protein>
<dbReference type="GO" id="GO:0030234">
    <property type="term" value="F:enzyme regulator activity"/>
    <property type="evidence" value="ECO:0007669"/>
    <property type="project" value="InterPro"/>
</dbReference>
<name>A0A1I3XPS4_9PROT</name>
<evidence type="ECO:0000313" key="2">
    <source>
        <dbReference type="Proteomes" id="UP000199533"/>
    </source>
</evidence>
<dbReference type="EMBL" id="FOSP01000002">
    <property type="protein sequence ID" value="SFK21508.1"/>
    <property type="molecule type" value="Genomic_DNA"/>
</dbReference>
<dbReference type="AlphaFoldDB" id="A0A1I3XPS4"/>
<organism evidence="1 2">
    <name type="scientific">Nitrosomonas aestuarii</name>
    <dbReference type="NCBI Taxonomy" id="52441"/>
    <lineage>
        <taxon>Bacteria</taxon>
        <taxon>Pseudomonadati</taxon>
        <taxon>Pseudomonadota</taxon>
        <taxon>Betaproteobacteria</taxon>
        <taxon>Nitrosomonadales</taxon>
        <taxon>Nitrosomonadaceae</taxon>
        <taxon>Nitrosomonas</taxon>
    </lineage>
</organism>
<dbReference type="OrthoDB" id="281081at2"/>
<dbReference type="InterPro" id="IPR011322">
    <property type="entry name" value="N-reg_PII-like_a/b"/>
</dbReference>
<dbReference type="InterPro" id="IPR002187">
    <property type="entry name" value="N-reg_PII"/>
</dbReference>
<proteinExistence type="predicted"/>